<keyword evidence="1" id="KW-0378">Hydrolase</keyword>
<dbReference type="InterPro" id="IPR029069">
    <property type="entry name" value="HotDog_dom_sf"/>
</dbReference>
<dbReference type="EMBL" id="CP003316">
    <property type="protein sequence ID" value="AFA39370.1"/>
    <property type="molecule type" value="Genomic_DNA"/>
</dbReference>
<dbReference type="AlphaFoldDB" id="H6Q8Z1"/>
<name>H6Q8Z1_PYROT</name>
<dbReference type="Proteomes" id="UP000009062">
    <property type="component" value="Chromosome"/>
</dbReference>
<dbReference type="InterPro" id="IPR006683">
    <property type="entry name" value="Thioestr_dom"/>
</dbReference>
<dbReference type="GO" id="GO:0016289">
    <property type="term" value="F:acyl-CoA hydrolase activity"/>
    <property type="evidence" value="ECO:0007669"/>
    <property type="project" value="TreeGrafter"/>
</dbReference>
<evidence type="ECO:0000259" key="2">
    <source>
        <dbReference type="Pfam" id="PF03061"/>
    </source>
</evidence>
<dbReference type="STRING" id="698757.Pogu_1343"/>
<feature type="domain" description="Thioesterase" evidence="2">
    <location>
        <begin position="38"/>
        <end position="109"/>
    </location>
</feature>
<dbReference type="eggNOG" id="arCOG00777">
    <property type="taxonomic scope" value="Archaea"/>
</dbReference>
<sequence>MNLPLDEYTKLLGAEVHEVKPGYAVVKARAPDSACNFNGVVHGGYIFSLADIAFAYASNAGGRMALALDMYISYRKALKPGKLVEAVAREVQRSGRTALYTIEVCSEGELIAYVSATVYLLDKEPGAPCN</sequence>
<dbReference type="PANTHER" id="PTHR42856:SF1">
    <property type="entry name" value="ACYL-COENZYME A THIOESTERASE PAAI"/>
    <property type="match status" value="1"/>
</dbReference>
<reference evidence="3 4" key="1">
    <citation type="journal article" date="2012" name="Stand. Genomic Sci.">
        <title>Complete genome sequence of Pyrobaculum oguniense.</title>
        <authorList>
            <person name="Bernick D.L."/>
            <person name="Karplus K."/>
            <person name="Lui L.M."/>
            <person name="Coker J.K."/>
            <person name="Murphy J.N."/>
            <person name="Chan P.P."/>
            <person name="Cozen A.E."/>
            <person name="Lowe T.M."/>
        </authorList>
    </citation>
    <scope>NUCLEOTIDE SEQUENCE [LARGE SCALE GENOMIC DNA]</scope>
    <source>
        <strain evidence="3 4">TE7</strain>
    </source>
</reference>
<evidence type="ECO:0000256" key="1">
    <source>
        <dbReference type="ARBA" id="ARBA00022801"/>
    </source>
</evidence>
<dbReference type="KEGG" id="pog:Pogu_1343"/>
<accession>H6Q8Z1</accession>
<dbReference type="PANTHER" id="PTHR42856">
    <property type="entry name" value="ACYL-COENZYME A THIOESTERASE PAAI"/>
    <property type="match status" value="1"/>
</dbReference>
<protein>
    <recommendedName>
        <fullName evidence="2">Thioesterase domain-containing protein</fullName>
    </recommendedName>
</protein>
<dbReference type="CDD" id="cd03443">
    <property type="entry name" value="PaaI_thioesterase"/>
    <property type="match status" value="1"/>
</dbReference>
<proteinExistence type="predicted"/>
<dbReference type="SUPFAM" id="SSF54637">
    <property type="entry name" value="Thioesterase/thiol ester dehydrase-isomerase"/>
    <property type="match status" value="1"/>
</dbReference>
<dbReference type="NCBIfam" id="TIGR00369">
    <property type="entry name" value="unchar_dom_1"/>
    <property type="match status" value="1"/>
</dbReference>
<gene>
    <name evidence="3" type="ordered locus">Pogu_1343</name>
</gene>
<organism evidence="3 4">
    <name type="scientific">Pyrobaculum oguniense (strain DSM 13380 / JCM 10595 / TE7)</name>
    <dbReference type="NCBI Taxonomy" id="698757"/>
    <lineage>
        <taxon>Archaea</taxon>
        <taxon>Thermoproteota</taxon>
        <taxon>Thermoprotei</taxon>
        <taxon>Thermoproteales</taxon>
        <taxon>Thermoproteaceae</taxon>
        <taxon>Pyrobaculum</taxon>
    </lineage>
</organism>
<evidence type="ECO:0000313" key="3">
    <source>
        <dbReference type="EMBL" id="AFA39370.1"/>
    </source>
</evidence>
<dbReference type="InterPro" id="IPR003736">
    <property type="entry name" value="PAAI_dom"/>
</dbReference>
<dbReference type="HOGENOM" id="CLU_089876_11_2_2"/>
<evidence type="ECO:0000313" key="4">
    <source>
        <dbReference type="Proteomes" id="UP000009062"/>
    </source>
</evidence>
<keyword evidence="4" id="KW-1185">Reference proteome</keyword>
<dbReference type="Gene3D" id="3.10.129.10">
    <property type="entry name" value="Hotdog Thioesterase"/>
    <property type="match status" value="1"/>
</dbReference>
<dbReference type="Pfam" id="PF03061">
    <property type="entry name" value="4HBT"/>
    <property type="match status" value="1"/>
</dbReference>
<dbReference type="InterPro" id="IPR052723">
    <property type="entry name" value="Acyl-CoA_thioesterase_PaaI"/>
</dbReference>